<accession>A0A7J7IHF2</accession>
<dbReference type="InterPro" id="IPR005069">
    <property type="entry name" value="Nucl-diP-sugar_transferase"/>
</dbReference>
<feature type="domain" description="Nucleotide-diphospho-sugar transferase" evidence="1">
    <location>
        <begin position="211"/>
        <end position="315"/>
    </location>
</feature>
<name>A0A7J7IHF2_9RHOD</name>
<keyword evidence="3" id="KW-1185">Reference proteome</keyword>
<dbReference type="EMBL" id="VWRR01000010">
    <property type="protein sequence ID" value="KAF6002503.1"/>
    <property type="molecule type" value="Genomic_DNA"/>
</dbReference>
<evidence type="ECO:0000313" key="2">
    <source>
        <dbReference type="EMBL" id="KAF6002503.1"/>
    </source>
</evidence>
<dbReference type="PANTHER" id="PTHR47032">
    <property type="entry name" value="UDP-D-XYLOSE:L-FUCOSE ALPHA-1,3-D-XYLOSYLTRANSFERASE-RELATED"/>
    <property type="match status" value="1"/>
</dbReference>
<dbReference type="InterPro" id="IPR052636">
    <property type="entry name" value="UDP-D-xylose:L-fucose_XylT"/>
</dbReference>
<reference evidence="2 3" key="1">
    <citation type="journal article" date="2020" name="J. Phycol.">
        <title>Comparative genome analysis reveals Cyanidiococcus gen. nov., a new extremophilic red algal genus sister to Cyanidioschyzon (Cyanidioschyzonaceae, Rhodophyta).</title>
        <authorList>
            <person name="Liu S.-L."/>
            <person name="Chiang Y.-R."/>
            <person name="Yoon H.S."/>
            <person name="Fu H.-Y."/>
        </authorList>
    </citation>
    <scope>NUCLEOTIDE SEQUENCE [LARGE SCALE GENOMIC DNA]</scope>
    <source>
        <strain evidence="2 3">THAL066</strain>
    </source>
</reference>
<protein>
    <recommendedName>
        <fullName evidence="1">Nucleotide-diphospho-sugar transferase domain-containing protein</fullName>
    </recommendedName>
</protein>
<dbReference type="GO" id="GO:0016757">
    <property type="term" value="F:glycosyltransferase activity"/>
    <property type="evidence" value="ECO:0007669"/>
    <property type="project" value="TreeGrafter"/>
</dbReference>
<feature type="domain" description="Nucleotide-diphospho-sugar transferase" evidence="1">
    <location>
        <begin position="49"/>
        <end position="181"/>
    </location>
</feature>
<gene>
    <name evidence="2" type="ORF">F1559_003381</name>
</gene>
<proteinExistence type="predicted"/>
<evidence type="ECO:0000313" key="3">
    <source>
        <dbReference type="Proteomes" id="UP000530660"/>
    </source>
</evidence>
<sequence length="348" mass="40115">MSQPGAVLLALVVINSGAFPFFINWYCHYRCALETSRHLNQTFSLPITLLVRAADKDAWQRLQYPRWNNALVRVRAERAALQSAIPSYQSMKASNDQFYALEREKFRALLELLDRWLPSEPQIYILLSDTDVVFLHEPIASMLEHGQADLYMQCDGCDVARYGPRHVQCPYQYNTGIMLLALDRRTEAGRLRYRALRQLVAHVVRVSNLTERRRHQQPESIPLHDQIIFNQVLREWVRRDLVQLVAPYQNGSGAEEHIRLRVMYLSYQAFPNGCVLFGYKRRAPDPVAQERLRRRTLAAVHANYRSGAEAKRNALQAAGVWIPQTYQLRSGSRECPPCLSAIHDRGTS</sequence>
<dbReference type="GO" id="GO:0005794">
    <property type="term" value="C:Golgi apparatus"/>
    <property type="evidence" value="ECO:0007669"/>
    <property type="project" value="TreeGrafter"/>
</dbReference>
<dbReference type="AlphaFoldDB" id="A0A7J7IHF2"/>
<dbReference type="Pfam" id="PF03407">
    <property type="entry name" value="Nucleotid_trans"/>
    <property type="match status" value="2"/>
</dbReference>
<comment type="caution">
    <text evidence="2">The sequence shown here is derived from an EMBL/GenBank/DDBJ whole genome shotgun (WGS) entry which is preliminary data.</text>
</comment>
<organism evidence="2 3">
    <name type="scientific">Cyanidiococcus yangmingshanensis</name>
    <dbReference type="NCBI Taxonomy" id="2690220"/>
    <lineage>
        <taxon>Eukaryota</taxon>
        <taxon>Rhodophyta</taxon>
        <taxon>Bangiophyceae</taxon>
        <taxon>Cyanidiales</taxon>
        <taxon>Cyanidiaceae</taxon>
        <taxon>Cyanidiococcus</taxon>
    </lineage>
</organism>
<dbReference type="OrthoDB" id="10456293at2759"/>
<dbReference type="PANTHER" id="PTHR47032:SF1">
    <property type="entry name" value="UDP-D-XYLOSE:L-FUCOSE ALPHA-1,3-D-XYLOSYLTRANSFERASE-RELATED"/>
    <property type="match status" value="1"/>
</dbReference>
<dbReference type="Proteomes" id="UP000530660">
    <property type="component" value="Unassembled WGS sequence"/>
</dbReference>
<evidence type="ECO:0000259" key="1">
    <source>
        <dbReference type="Pfam" id="PF03407"/>
    </source>
</evidence>